<evidence type="ECO:0000313" key="17">
    <source>
        <dbReference type="EMBL" id="OAB38425.1"/>
    </source>
</evidence>
<dbReference type="STRING" id="494026.PGLA_20245"/>
<dbReference type="PANTHER" id="PTHR47175:SF2">
    <property type="entry name" value="LIPASE ATG15-RELATED"/>
    <property type="match status" value="1"/>
</dbReference>
<evidence type="ECO:0000256" key="1">
    <source>
        <dbReference type="ARBA" id="ARBA00001024"/>
    </source>
</evidence>
<dbReference type="GO" id="GO:0004620">
    <property type="term" value="F:phospholipase activity"/>
    <property type="evidence" value="ECO:0007669"/>
    <property type="project" value="TreeGrafter"/>
</dbReference>
<evidence type="ECO:0000256" key="2">
    <source>
        <dbReference type="ARBA" id="ARBA00004270"/>
    </source>
</evidence>
<organism evidence="17 18">
    <name type="scientific">Paenibacillus glacialis</name>
    <dbReference type="NCBI Taxonomy" id="494026"/>
    <lineage>
        <taxon>Bacteria</taxon>
        <taxon>Bacillati</taxon>
        <taxon>Bacillota</taxon>
        <taxon>Bacilli</taxon>
        <taxon>Bacillales</taxon>
        <taxon>Paenibacillaceae</taxon>
        <taxon>Paenibacillus</taxon>
    </lineage>
</organism>
<comment type="catalytic activity">
    <reaction evidence="1">
        <text>a triacylglycerol + H2O = a diacylglycerol + a fatty acid + H(+)</text>
        <dbReference type="Rhea" id="RHEA:12044"/>
        <dbReference type="ChEBI" id="CHEBI:15377"/>
        <dbReference type="ChEBI" id="CHEBI:15378"/>
        <dbReference type="ChEBI" id="CHEBI:17855"/>
        <dbReference type="ChEBI" id="CHEBI:18035"/>
        <dbReference type="ChEBI" id="CHEBI:28868"/>
        <dbReference type="EC" id="3.1.1.3"/>
    </reaction>
</comment>
<reference evidence="17 18" key="1">
    <citation type="submission" date="2016-03" db="EMBL/GenBank/DDBJ databases">
        <title>Draft genome sequence of Paenibacillus glacialis DSM 22343.</title>
        <authorList>
            <person name="Shin S.-K."/>
            <person name="Yi H."/>
        </authorList>
    </citation>
    <scope>NUCLEOTIDE SEQUENCE [LARGE SCALE GENOMIC DNA]</scope>
    <source>
        <strain evidence="17 18">DSM 22343</strain>
    </source>
</reference>
<keyword evidence="6" id="KW-0812">Transmembrane</keyword>
<evidence type="ECO:0000256" key="10">
    <source>
        <dbReference type="ARBA" id="ARBA00022968"/>
    </source>
</evidence>
<evidence type="ECO:0000256" key="3">
    <source>
        <dbReference type="ARBA" id="ARBA00004343"/>
    </source>
</evidence>
<keyword evidence="11" id="KW-1133">Transmembrane helix</keyword>
<keyword evidence="8" id="KW-0378">Hydrolase</keyword>
<dbReference type="AlphaFoldDB" id="A0A168HQF6"/>
<dbReference type="RefSeq" id="WP_068536320.1">
    <property type="nucleotide sequence ID" value="NZ_LVJH01000048.1"/>
</dbReference>
<evidence type="ECO:0000256" key="4">
    <source>
        <dbReference type="ARBA" id="ARBA00011137"/>
    </source>
</evidence>
<evidence type="ECO:0000256" key="12">
    <source>
        <dbReference type="ARBA" id="ARBA00023006"/>
    </source>
</evidence>
<dbReference type="GO" id="GO:0046461">
    <property type="term" value="P:neutral lipid catabolic process"/>
    <property type="evidence" value="ECO:0007669"/>
    <property type="project" value="TreeGrafter"/>
</dbReference>
<keyword evidence="7" id="KW-0967">Endosome</keyword>
<evidence type="ECO:0000256" key="16">
    <source>
        <dbReference type="ARBA" id="ARBA00029828"/>
    </source>
</evidence>
<evidence type="ECO:0000256" key="15">
    <source>
        <dbReference type="ARBA" id="ARBA00023180"/>
    </source>
</evidence>
<dbReference type="GO" id="GO:0016020">
    <property type="term" value="C:membrane"/>
    <property type="evidence" value="ECO:0007669"/>
    <property type="project" value="TreeGrafter"/>
</dbReference>
<dbReference type="GO" id="GO:0005775">
    <property type="term" value="C:vacuolar lumen"/>
    <property type="evidence" value="ECO:0007669"/>
    <property type="project" value="TreeGrafter"/>
</dbReference>
<dbReference type="Proteomes" id="UP000076967">
    <property type="component" value="Unassembled WGS sequence"/>
</dbReference>
<dbReference type="EMBL" id="LVJH01000048">
    <property type="protein sequence ID" value="OAB38425.1"/>
    <property type="molecule type" value="Genomic_DNA"/>
</dbReference>
<evidence type="ECO:0000256" key="8">
    <source>
        <dbReference type="ARBA" id="ARBA00022801"/>
    </source>
</evidence>
<dbReference type="OrthoDB" id="6450827at2"/>
<name>A0A168HQF6_9BACL</name>
<dbReference type="GO" id="GO:0006660">
    <property type="term" value="P:phosphatidylserine catabolic process"/>
    <property type="evidence" value="ECO:0007669"/>
    <property type="project" value="TreeGrafter"/>
</dbReference>
<evidence type="ECO:0000313" key="18">
    <source>
        <dbReference type="Proteomes" id="UP000076967"/>
    </source>
</evidence>
<comment type="subunit">
    <text evidence="4">Binds to both phosphatidylinositol (PI) and phosphatidylinositol 3,5-bisphosphate (PIP2).</text>
</comment>
<comment type="caution">
    <text evidence="17">The sequence shown here is derived from an EMBL/GenBank/DDBJ whole genome shotgun (WGS) entry which is preliminary data.</text>
</comment>
<dbReference type="PANTHER" id="PTHR47175">
    <property type="entry name" value="LIPASE ATG15-RELATED"/>
    <property type="match status" value="1"/>
</dbReference>
<protein>
    <recommendedName>
        <fullName evidence="5">triacylglycerol lipase</fullName>
        <ecNumber evidence="5">3.1.1.3</ecNumber>
    </recommendedName>
    <alternativeName>
        <fullName evidence="16">Autophagy-related protein 15</fullName>
    </alternativeName>
</protein>
<sequence length="459" mass="51730">MKYISDEIYHRISFDSYENIPKEIELKTSPEWKTIEPEGALLHDTNGSGFDAIVYYNSKTDQVIIGYRGTEPGYNWGKVKDLDADTFDVVGGRIKKLEEQKQLHPEWFEKPSLWPPKTSYQLNEQRDLRESYKSNQFRQAEELYRTIKEEYPGAQISTTGHSLGGGLAEYVAVRNGISSVSYNAPSILPTLSDDLVEQIKQGAFLKTNISYVKPEDPVGGGPFKPWEHVGSTYYVDNNYATANEKYQDPTNRIALLSIPSVQINSMGWPYIQFDDVTIDVPEYGHGAINKIKDFLKKDGNHALVNFKFDNQTGNISNQLYTTDGQFVSELPRVRTYEEAQAALKDLVSDLLHQYGGSLGSIGQIAAAAMGTTIQLRPEALQAAGQTMRRHVQEFQIELPRAINTIQHLIQSSRSSSLQPIAQKMFSDLNNFNRWYGSNAKEIADFINKKAEAFIQADKG</sequence>
<keyword evidence="18" id="KW-1185">Reference proteome</keyword>
<dbReference type="GO" id="GO:0004806">
    <property type="term" value="F:triacylglycerol lipase activity"/>
    <property type="evidence" value="ECO:0007669"/>
    <property type="project" value="UniProtKB-EC"/>
</dbReference>
<dbReference type="InterPro" id="IPR050805">
    <property type="entry name" value="ATG15_Lipase"/>
</dbReference>
<dbReference type="Pfam" id="PF26363">
    <property type="entry name" value="Phospholipase-like"/>
    <property type="match status" value="1"/>
</dbReference>
<keyword evidence="15" id="KW-0325">Glycoprotein</keyword>
<proteinExistence type="predicted"/>
<keyword evidence="12" id="KW-0072">Autophagy</keyword>
<dbReference type="InterPro" id="IPR029058">
    <property type="entry name" value="AB_hydrolase_fold"/>
</dbReference>
<evidence type="ECO:0000256" key="7">
    <source>
        <dbReference type="ARBA" id="ARBA00022753"/>
    </source>
</evidence>
<keyword evidence="9" id="KW-0442">Lipid degradation</keyword>
<gene>
    <name evidence="17" type="ORF">PGLA_20245</name>
</gene>
<evidence type="ECO:0000256" key="11">
    <source>
        <dbReference type="ARBA" id="ARBA00022989"/>
    </source>
</evidence>
<comment type="subcellular location">
    <subcellularLocation>
        <location evidence="3">Endosome</location>
        <location evidence="3">Multivesicular body membrane</location>
        <topology evidence="3">Single-pass type II membrane protein</topology>
    </subcellularLocation>
    <subcellularLocation>
        <location evidence="2">Prevacuolar compartment membrane</location>
        <topology evidence="2">Single-pass type II membrane protein</topology>
    </subcellularLocation>
</comment>
<evidence type="ECO:0000256" key="9">
    <source>
        <dbReference type="ARBA" id="ARBA00022963"/>
    </source>
</evidence>
<dbReference type="SUPFAM" id="SSF53474">
    <property type="entry name" value="alpha/beta-Hydrolases"/>
    <property type="match status" value="1"/>
</dbReference>
<dbReference type="GO" id="GO:0034496">
    <property type="term" value="P:multivesicular body membrane disassembly"/>
    <property type="evidence" value="ECO:0007669"/>
    <property type="project" value="TreeGrafter"/>
</dbReference>
<evidence type="ECO:0000256" key="6">
    <source>
        <dbReference type="ARBA" id="ARBA00022692"/>
    </source>
</evidence>
<keyword evidence="13" id="KW-0443">Lipid metabolism</keyword>
<accession>A0A168HQF6</accession>
<keyword evidence="14" id="KW-0472">Membrane</keyword>
<evidence type="ECO:0000256" key="13">
    <source>
        <dbReference type="ARBA" id="ARBA00023098"/>
    </source>
</evidence>
<keyword evidence="10" id="KW-0735">Signal-anchor</keyword>
<evidence type="ECO:0000256" key="5">
    <source>
        <dbReference type="ARBA" id="ARBA00013279"/>
    </source>
</evidence>
<dbReference type="Gene3D" id="3.40.50.1820">
    <property type="entry name" value="alpha/beta hydrolase"/>
    <property type="match status" value="1"/>
</dbReference>
<dbReference type="EC" id="3.1.1.3" evidence="5"/>
<evidence type="ECO:0000256" key="14">
    <source>
        <dbReference type="ARBA" id="ARBA00023136"/>
    </source>
</evidence>